<feature type="compositionally biased region" description="Low complexity" evidence="1">
    <location>
        <begin position="277"/>
        <end position="290"/>
    </location>
</feature>
<dbReference type="EMBL" id="JAIXMP010000055">
    <property type="protein sequence ID" value="KAI9244948.1"/>
    <property type="molecule type" value="Genomic_DNA"/>
</dbReference>
<protein>
    <submittedName>
        <fullName evidence="2">Uncharacterized protein</fullName>
    </submittedName>
</protein>
<organism evidence="2 3">
    <name type="scientific">Phascolomyces articulosus</name>
    <dbReference type="NCBI Taxonomy" id="60185"/>
    <lineage>
        <taxon>Eukaryota</taxon>
        <taxon>Fungi</taxon>
        <taxon>Fungi incertae sedis</taxon>
        <taxon>Mucoromycota</taxon>
        <taxon>Mucoromycotina</taxon>
        <taxon>Mucoromycetes</taxon>
        <taxon>Mucorales</taxon>
        <taxon>Lichtheimiaceae</taxon>
        <taxon>Phascolomyces</taxon>
    </lineage>
</organism>
<feature type="region of interest" description="Disordered" evidence="1">
    <location>
        <begin position="276"/>
        <end position="305"/>
    </location>
</feature>
<sequence>MGYQTDFEGAIKITPTLPTEVIDTINSLAEYRNNTDGDGDASSFDGTIHHLQGESDTHNKEDHMNNDSFLPLSKISLRLGRVSQVPSFWCDWHLVNRQKQQDEFNKRKEEETVLVWNNAEKFYEYMYWLQYMIDFVTLYAIEQHGIQIERFDGSITWKGEEREGDDDNGDYSTSVDRGTLSIYRRETPELTRFYPQDFLPIPAPPAIDERERIMFSKNDEGYYLKKPSTPKGKPAMSTFGVKAQVYPKQPLELSYLNQIANEGSISRGDYLLYAQRSPNHPDFSSSSDDNNNPDENKNDPPTTPLSLDLYLHHEKAALVYHPSDPVFDLAYFTKSDAVWEMDEKELGKWRVARALATSIQAEQVKSLKNISADMLLEQSKKMEKVQDRHDHEESNNDDEQYMLHVEELMSPVGYRQCTGCGGRMEGPAYIVAIWDWPKGYAGAYVYTIYCSVQCFNKFDTTSFFSST</sequence>
<name>A0AAD5P7D4_9FUNG</name>
<keyword evidence="3" id="KW-1185">Reference proteome</keyword>
<accession>A0AAD5P7D4</accession>
<dbReference type="AlphaFoldDB" id="A0AAD5P7D4"/>
<evidence type="ECO:0000313" key="2">
    <source>
        <dbReference type="EMBL" id="KAI9244948.1"/>
    </source>
</evidence>
<evidence type="ECO:0000256" key="1">
    <source>
        <dbReference type="SAM" id="MobiDB-lite"/>
    </source>
</evidence>
<comment type="caution">
    <text evidence="2">The sequence shown here is derived from an EMBL/GenBank/DDBJ whole genome shotgun (WGS) entry which is preliminary data.</text>
</comment>
<reference evidence="2" key="1">
    <citation type="journal article" date="2022" name="IScience">
        <title>Evolution of zygomycete secretomes and the origins of terrestrial fungal ecologies.</title>
        <authorList>
            <person name="Chang Y."/>
            <person name="Wang Y."/>
            <person name="Mondo S."/>
            <person name="Ahrendt S."/>
            <person name="Andreopoulos W."/>
            <person name="Barry K."/>
            <person name="Beard J."/>
            <person name="Benny G.L."/>
            <person name="Blankenship S."/>
            <person name="Bonito G."/>
            <person name="Cuomo C."/>
            <person name="Desiro A."/>
            <person name="Gervers K.A."/>
            <person name="Hundley H."/>
            <person name="Kuo A."/>
            <person name="LaButti K."/>
            <person name="Lang B.F."/>
            <person name="Lipzen A."/>
            <person name="O'Donnell K."/>
            <person name="Pangilinan J."/>
            <person name="Reynolds N."/>
            <person name="Sandor L."/>
            <person name="Smith M.E."/>
            <person name="Tsang A."/>
            <person name="Grigoriev I.V."/>
            <person name="Stajich J.E."/>
            <person name="Spatafora J.W."/>
        </authorList>
    </citation>
    <scope>NUCLEOTIDE SEQUENCE</scope>
    <source>
        <strain evidence="2">RSA 2281</strain>
    </source>
</reference>
<evidence type="ECO:0000313" key="3">
    <source>
        <dbReference type="Proteomes" id="UP001209540"/>
    </source>
</evidence>
<proteinExistence type="predicted"/>
<gene>
    <name evidence="2" type="ORF">BDA99DRAFT_577012</name>
</gene>
<reference evidence="2" key="2">
    <citation type="submission" date="2023-02" db="EMBL/GenBank/DDBJ databases">
        <authorList>
            <consortium name="DOE Joint Genome Institute"/>
            <person name="Mondo S.J."/>
            <person name="Chang Y."/>
            <person name="Wang Y."/>
            <person name="Ahrendt S."/>
            <person name="Andreopoulos W."/>
            <person name="Barry K."/>
            <person name="Beard J."/>
            <person name="Benny G.L."/>
            <person name="Blankenship S."/>
            <person name="Bonito G."/>
            <person name="Cuomo C."/>
            <person name="Desiro A."/>
            <person name="Gervers K.A."/>
            <person name="Hundley H."/>
            <person name="Kuo A."/>
            <person name="LaButti K."/>
            <person name="Lang B.F."/>
            <person name="Lipzen A."/>
            <person name="O'Donnell K."/>
            <person name="Pangilinan J."/>
            <person name="Reynolds N."/>
            <person name="Sandor L."/>
            <person name="Smith M.W."/>
            <person name="Tsang A."/>
            <person name="Grigoriev I.V."/>
            <person name="Stajich J.E."/>
            <person name="Spatafora J.W."/>
        </authorList>
    </citation>
    <scope>NUCLEOTIDE SEQUENCE</scope>
    <source>
        <strain evidence="2">RSA 2281</strain>
    </source>
</reference>
<dbReference type="Proteomes" id="UP001209540">
    <property type="component" value="Unassembled WGS sequence"/>
</dbReference>